<evidence type="ECO:0000313" key="11">
    <source>
        <dbReference type="Proteomes" id="UP001153620"/>
    </source>
</evidence>
<feature type="domain" description="BHLH" evidence="9">
    <location>
        <begin position="397"/>
        <end position="456"/>
    </location>
</feature>
<dbReference type="AlphaFoldDB" id="A0A9P0J9B1"/>
<reference evidence="10" key="2">
    <citation type="submission" date="2022-10" db="EMBL/GenBank/DDBJ databases">
        <authorList>
            <consortium name="ENA_rothamsted_submissions"/>
            <consortium name="culmorum"/>
            <person name="King R."/>
        </authorList>
    </citation>
    <scope>NUCLEOTIDE SEQUENCE</scope>
</reference>
<evidence type="ECO:0000256" key="8">
    <source>
        <dbReference type="SAM" id="MobiDB-lite"/>
    </source>
</evidence>
<sequence length="488" mass="55567">MNDSGFNSGAEMNIDNIFFYEDNSTHSSQDNMPIAFNNNNNNVNINSNNNNEDDQAISMDTNDQGDSSLFVNAVNIPKQKRIKDSKLTQIQVSVGIDEDLKMILDLDPTLIDGVDLEKAVEPAVHNDARLTSLPPKIPTFKTITPTSRTQLKTLLQREQLLQEAERKETERKLLERERDHHKQKQESQKVPLQVDVPPQILQVRTQLSNPTKYHVIQKQKNQVREYLSESFKSSDTLHNLIPYPVLQHNNINGNSLIASKSQPATTCNSPGVKPNVNSKLLNHVKNNNLLSHSANEMLHVQSLDYSSGQSASNNSFPFVLQQHRYIAAASPQSAMSPSISSVATSVTSASEADDYIDEILNYDSIPDAIKYEINSVTDAKIKQEPHLSVSETDKDRQKKDNHNMIERRRRFNINDRIKELGTLLPKSNESYYEIVRDVRPNKGTILKSSVDYIKCLKQEINRLRKTELKQRQMEMENKKLLMRIQVRN</sequence>
<dbReference type="Pfam" id="PF00010">
    <property type="entry name" value="HLH"/>
    <property type="match status" value="1"/>
</dbReference>
<reference evidence="10" key="1">
    <citation type="submission" date="2022-01" db="EMBL/GenBank/DDBJ databases">
        <authorList>
            <person name="King R."/>
        </authorList>
    </citation>
    <scope>NUCLEOTIDE SEQUENCE</scope>
</reference>
<dbReference type="PROSITE" id="PS50888">
    <property type="entry name" value="BHLH"/>
    <property type="match status" value="1"/>
</dbReference>
<dbReference type="Gene3D" id="4.10.280.10">
    <property type="entry name" value="Helix-loop-helix DNA-binding domain"/>
    <property type="match status" value="1"/>
</dbReference>
<dbReference type="GO" id="GO:0005634">
    <property type="term" value="C:nucleus"/>
    <property type="evidence" value="ECO:0007669"/>
    <property type="project" value="UniProtKB-SubCell"/>
</dbReference>
<gene>
    <name evidence="10" type="ORF">CHIRRI_LOCUS11274</name>
</gene>
<name>A0A9P0J9B1_9DIPT</name>
<dbReference type="GO" id="GO:0046983">
    <property type="term" value="F:protein dimerization activity"/>
    <property type="evidence" value="ECO:0007669"/>
    <property type="project" value="InterPro"/>
</dbReference>
<evidence type="ECO:0000313" key="10">
    <source>
        <dbReference type="EMBL" id="CAH1729142.1"/>
    </source>
</evidence>
<dbReference type="InterPro" id="IPR036638">
    <property type="entry name" value="HLH_DNA-bd_sf"/>
</dbReference>
<protein>
    <recommendedName>
        <fullName evidence="9">BHLH domain-containing protein</fullName>
    </recommendedName>
</protein>
<evidence type="ECO:0000259" key="9">
    <source>
        <dbReference type="PROSITE" id="PS50888"/>
    </source>
</evidence>
<dbReference type="InterPro" id="IPR011598">
    <property type="entry name" value="bHLH_dom"/>
</dbReference>
<proteinExistence type="inferred from homology"/>
<accession>A0A9P0J9B1</accession>
<evidence type="ECO:0000256" key="4">
    <source>
        <dbReference type="ARBA" id="ARBA00023125"/>
    </source>
</evidence>
<dbReference type="InterPro" id="IPR031867">
    <property type="entry name" value="MiT/TFE_N"/>
</dbReference>
<keyword evidence="3" id="KW-0805">Transcription regulation</keyword>
<keyword evidence="4" id="KW-0238">DNA-binding</keyword>
<dbReference type="GO" id="GO:0000981">
    <property type="term" value="F:DNA-binding transcription factor activity, RNA polymerase II-specific"/>
    <property type="evidence" value="ECO:0007669"/>
    <property type="project" value="TreeGrafter"/>
</dbReference>
<dbReference type="SMART" id="SM00353">
    <property type="entry name" value="HLH"/>
    <property type="match status" value="1"/>
</dbReference>
<dbReference type="EMBL" id="OU895879">
    <property type="protein sequence ID" value="CAH1729142.1"/>
    <property type="molecule type" value="Genomic_DNA"/>
</dbReference>
<evidence type="ECO:0000256" key="5">
    <source>
        <dbReference type="ARBA" id="ARBA00023163"/>
    </source>
</evidence>
<evidence type="ECO:0000256" key="7">
    <source>
        <dbReference type="SAM" id="Coils"/>
    </source>
</evidence>
<dbReference type="Proteomes" id="UP001153620">
    <property type="component" value="Chromosome 3"/>
</dbReference>
<dbReference type="Pfam" id="PF15951">
    <property type="entry name" value="MITF_TFEB_C_3_N"/>
    <property type="match status" value="1"/>
</dbReference>
<dbReference type="PANTHER" id="PTHR45776">
    <property type="entry name" value="MIP04163P"/>
    <property type="match status" value="1"/>
</dbReference>
<feature type="region of interest" description="Disordered" evidence="8">
    <location>
        <begin position="384"/>
        <end position="403"/>
    </location>
</feature>
<comment type="subcellular location">
    <subcellularLocation>
        <location evidence="1">Nucleus</location>
    </subcellularLocation>
</comment>
<feature type="coiled-coil region" evidence="7">
    <location>
        <begin position="456"/>
        <end position="483"/>
    </location>
</feature>
<dbReference type="GO" id="GO:0000978">
    <property type="term" value="F:RNA polymerase II cis-regulatory region sequence-specific DNA binding"/>
    <property type="evidence" value="ECO:0007669"/>
    <property type="project" value="TreeGrafter"/>
</dbReference>
<evidence type="ECO:0000256" key="6">
    <source>
        <dbReference type="ARBA" id="ARBA00023242"/>
    </source>
</evidence>
<keyword evidence="5" id="KW-0804">Transcription</keyword>
<dbReference type="SUPFAM" id="SSF47459">
    <property type="entry name" value="HLH, helix-loop-helix DNA-binding domain"/>
    <property type="match status" value="1"/>
</dbReference>
<keyword evidence="6" id="KW-0539">Nucleus</keyword>
<organism evidence="10 11">
    <name type="scientific">Chironomus riparius</name>
    <dbReference type="NCBI Taxonomy" id="315576"/>
    <lineage>
        <taxon>Eukaryota</taxon>
        <taxon>Metazoa</taxon>
        <taxon>Ecdysozoa</taxon>
        <taxon>Arthropoda</taxon>
        <taxon>Hexapoda</taxon>
        <taxon>Insecta</taxon>
        <taxon>Pterygota</taxon>
        <taxon>Neoptera</taxon>
        <taxon>Endopterygota</taxon>
        <taxon>Diptera</taxon>
        <taxon>Nematocera</taxon>
        <taxon>Chironomoidea</taxon>
        <taxon>Chironomidae</taxon>
        <taxon>Chironominae</taxon>
        <taxon>Chironomus</taxon>
    </lineage>
</organism>
<comment type="similarity">
    <text evidence="2">Belongs to the MiT/TFE family.</text>
</comment>
<keyword evidence="11" id="KW-1185">Reference proteome</keyword>
<dbReference type="PANTHER" id="PTHR45776:SF2">
    <property type="entry name" value="MIP04163P"/>
    <property type="match status" value="1"/>
</dbReference>
<feature type="coiled-coil region" evidence="7">
    <location>
        <begin position="157"/>
        <end position="186"/>
    </location>
</feature>
<dbReference type="CDD" id="cd11397">
    <property type="entry name" value="bHLHzip_MITF_like"/>
    <property type="match status" value="1"/>
</dbReference>
<evidence type="ECO:0000256" key="3">
    <source>
        <dbReference type="ARBA" id="ARBA00023015"/>
    </source>
</evidence>
<evidence type="ECO:0000256" key="1">
    <source>
        <dbReference type="ARBA" id="ARBA00004123"/>
    </source>
</evidence>
<evidence type="ECO:0000256" key="2">
    <source>
        <dbReference type="ARBA" id="ARBA00008289"/>
    </source>
</evidence>
<keyword evidence="7" id="KW-0175">Coiled coil</keyword>